<comment type="caution">
    <text evidence="1">The sequence shown here is derived from an EMBL/GenBank/DDBJ whole genome shotgun (WGS) entry which is preliminary data.</text>
</comment>
<evidence type="ECO:0000313" key="2">
    <source>
        <dbReference type="Proteomes" id="UP000033930"/>
    </source>
</evidence>
<dbReference type="EMBL" id="LCAW01000017">
    <property type="protein sequence ID" value="KKR98450.1"/>
    <property type="molecule type" value="Genomic_DNA"/>
</dbReference>
<protein>
    <submittedName>
        <fullName evidence="1">Chromosome segregation ATPase-like protein</fullName>
    </submittedName>
</protein>
<evidence type="ECO:0000313" key="1">
    <source>
        <dbReference type="EMBL" id="KKR98450.1"/>
    </source>
</evidence>
<accession>A0A0G0XNS4</accession>
<name>A0A0G0XNS4_9BACT</name>
<dbReference type="Gene3D" id="3.90.20.10">
    <property type="match status" value="1"/>
</dbReference>
<dbReference type="Proteomes" id="UP000033930">
    <property type="component" value="Unassembled WGS sequence"/>
</dbReference>
<proteinExistence type="predicted"/>
<dbReference type="Gene3D" id="1.20.1270.70">
    <property type="entry name" value="Designed single chain three-helix bundle"/>
    <property type="match status" value="1"/>
</dbReference>
<dbReference type="AlphaFoldDB" id="A0A0G0XNS4"/>
<sequence length="152" mass="17939">MEEIKKKLLEHDIRFDAHDARFDAHDARFDAHDARFDAHDKRFDAHDKRFDEHDARFDAIDKRFDSIDGQIDFLAQKMIEHDEDIKEIKATMATKQDLAKLKSEILEPLDEMITLMKKRDEEMTMQAHGIQRLNDRDDKIDARITSLHPLAV</sequence>
<gene>
    <name evidence="1" type="ORF">UU50_C0017G0009</name>
</gene>
<organism evidence="1 2">
    <name type="scientific">Candidatus Uhrbacteria bacterium GW2011_GWC1_41_20</name>
    <dbReference type="NCBI Taxonomy" id="1618983"/>
    <lineage>
        <taxon>Bacteria</taxon>
        <taxon>Candidatus Uhriibacteriota</taxon>
    </lineage>
</organism>
<reference evidence="1 2" key="1">
    <citation type="journal article" date="2015" name="Nature">
        <title>rRNA introns, odd ribosomes, and small enigmatic genomes across a large radiation of phyla.</title>
        <authorList>
            <person name="Brown C.T."/>
            <person name="Hug L.A."/>
            <person name="Thomas B.C."/>
            <person name="Sharon I."/>
            <person name="Castelle C.J."/>
            <person name="Singh A."/>
            <person name="Wilkins M.J."/>
            <person name="Williams K.H."/>
            <person name="Banfield J.F."/>
        </authorList>
    </citation>
    <scope>NUCLEOTIDE SEQUENCE [LARGE SCALE GENOMIC DNA]</scope>
</reference>
<dbReference type="SUPFAM" id="SSF57997">
    <property type="entry name" value="Tropomyosin"/>
    <property type="match status" value="1"/>
</dbReference>